<evidence type="ECO:0000259" key="1">
    <source>
        <dbReference type="Pfam" id="PF03732"/>
    </source>
</evidence>
<reference evidence="2" key="2">
    <citation type="journal article" date="2024" name="Plant">
        <title>Genomic evolution and insights into agronomic trait innovations of Sesamum species.</title>
        <authorList>
            <person name="Miao H."/>
            <person name="Wang L."/>
            <person name="Qu L."/>
            <person name="Liu H."/>
            <person name="Sun Y."/>
            <person name="Le M."/>
            <person name="Wang Q."/>
            <person name="Wei S."/>
            <person name="Zheng Y."/>
            <person name="Lin W."/>
            <person name="Duan Y."/>
            <person name="Cao H."/>
            <person name="Xiong S."/>
            <person name="Wang X."/>
            <person name="Wei L."/>
            <person name="Li C."/>
            <person name="Ma Q."/>
            <person name="Ju M."/>
            <person name="Zhao R."/>
            <person name="Li G."/>
            <person name="Mu C."/>
            <person name="Tian Q."/>
            <person name="Mei H."/>
            <person name="Zhang T."/>
            <person name="Gao T."/>
            <person name="Zhang H."/>
        </authorList>
    </citation>
    <scope>NUCLEOTIDE SEQUENCE</scope>
    <source>
        <strain evidence="2">G02</strain>
    </source>
</reference>
<dbReference type="EMBL" id="JACGWJ010000010">
    <property type="protein sequence ID" value="KAL0392565.1"/>
    <property type="molecule type" value="Genomic_DNA"/>
</dbReference>
<evidence type="ECO:0000313" key="2">
    <source>
        <dbReference type="EMBL" id="KAL0392565.1"/>
    </source>
</evidence>
<feature type="domain" description="Retrotransposon gag" evidence="1">
    <location>
        <begin position="4"/>
        <end position="63"/>
    </location>
</feature>
<proteinExistence type="predicted"/>
<name>A0AAW2SKD8_SESRA</name>
<protein>
    <recommendedName>
        <fullName evidence="1">Retrotransposon gag domain-containing protein</fullName>
    </recommendedName>
</protein>
<accession>A0AAW2SKD8</accession>
<comment type="caution">
    <text evidence="2">The sequence shown here is derived from an EMBL/GenBank/DDBJ whole genome shotgun (WGS) entry which is preliminary data.</text>
</comment>
<dbReference type="AlphaFoldDB" id="A0AAW2SKD8"/>
<gene>
    <name evidence="2" type="ORF">Sradi_2479300</name>
</gene>
<organism evidence="2">
    <name type="scientific">Sesamum radiatum</name>
    <name type="common">Black benniseed</name>
    <dbReference type="NCBI Taxonomy" id="300843"/>
    <lineage>
        <taxon>Eukaryota</taxon>
        <taxon>Viridiplantae</taxon>
        <taxon>Streptophyta</taxon>
        <taxon>Embryophyta</taxon>
        <taxon>Tracheophyta</taxon>
        <taxon>Spermatophyta</taxon>
        <taxon>Magnoliopsida</taxon>
        <taxon>eudicotyledons</taxon>
        <taxon>Gunneridae</taxon>
        <taxon>Pentapetalae</taxon>
        <taxon>asterids</taxon>
        <taxon>lamiids</taxon>
        <taxon>Lamiales</taxon>
        <taxon>Pedaliaceae</taxon>
        <taxon>Sesamum</taxon>
    </lineage>
</organism>
<reference evidence="2" key="1">
    <citation type="submission" date="2020-06" db="EMBL/GenBank/DDBJ databases">
        <authorList>
            <person name="Li T."/>
            <person name="Hu X."/>
            <person name="Zhang T."/>
            <person name="Song X."/>
            <person name="Zhang H."/>
            <person name="Dai N."/>
            <person name="Sheng W."/>
            <person name="Hou X."/>
            <person name="Wei L."/>
        </authorList>
    </citation>
    <scope>NUCLEOTIDE SEQUENCE</scope>
    <source>
        <strain evidence="2">G02</strain>
        <tissue evidence="2">Leaf</tissue>
    </source>
</reference>
<sequence length="80" mass="9312">MVQSITNGEIGSFQEFRSLFFYQFVSNRKYRTTKLSLFVVPQKEGESLKDYLYRFNTAALEVLLATQEVKTSILFKSLSK</sequence>
<dbReference type="Pfam" id="PF03732">
    <property type="entry name" value="Retrotrans_gag"/>
    <property type="match status" value="1"/>
</dbReference>
<dbReference type="InterPro" id="IPR005162">
    <property type="entry name" value="Retrotrans_gag_dom"/>
</dbReference>